<proteinExistence type="predicted"/>
<dbReference type="AlphaFoldDB" id="A0A8F9XI80"/>
<evidence type="ECO:0000313" key="2">
    <source>
        <dbReference type="Proteomes" id="UP000825051"/>
    </source>
</evidence>
<name>A0A8F9XI80_9BACT</name>
<evidence type="ECO:0000313" key="1">
    <source>
        <dbReference type="EMBL" id="QYM80140.1"/>
    </source>
</evidence>
<accession>A0A8F9XI80</accession>
<dbReference type="Proteomes" id="UP000825051">
    <property type="component" value="Chromosome"/>
</dbReference>
<keyword evidence="2" id="KW-1185">Reference proteome</keyword>
<gene>
    <name evidence="1" type="ORF">K0B96_05865</name>
</gene>
<reference evidence="1" key="1">
    <citation type="submission" date="2021-08" db="EMBL/GenBank/DDBJ databases">
        <title>Genome of a novel bacterium of the phylum Verrucomicrobia, Oleiharenicola sp. KSB-15.</title>
        <authorList>
            <person name="Chung J.-H."/>
            <person name="Ahn J.-H."/>
            <person name="Yoon Y."/>
            <person name="Kim D.-Y."/>
            <person name="An S.-H."/>
            <person name="Park I."/>
            <person name="Yeon J."/>
        </authorList>
    </citation>
    <scope>NUCLEOTIDE SEQUENCE</scope>
    <source>
        <strain evidence="1">KSB-15</strain>
    </source>
</reference>
<protein>
    <submittedName>
        <fullName evidence="1">Uncharacterized protein</fullName>
    </submittedName>
</protein>
<sequence length="112" mass="12012">MTAEELRALDGQSVLVKPSRPGDKNSVGMRGSLKVVTSMGADPREAQVELVVQWPDMFTQRAEARSVILTNDEVAQLLREARDGTCTLVCDRVLDSPGAALKTSADEPKTAG</sequence>
<dbReference type="KEGG" id="ole:K0B96_05865"/>
<dbReference type="EMBL" id="CP080507">
    <property type="protein sequence ID" value="QYM80140.1"/>
    <property type="molecule type" value="Genomic_DNA"/>
</dbReference>
<dbReference type="RefSeq" id="WP_220164889.1">
    <property type="nucleotide sequence ID" value="NZ_CP080507.1"/>
</dbReference>
<organism evidence="1 2">
    <name type="scientific">Horticoccus luteus</name>
    <dbReference type="NCBI Taxonomy" id="2862869"/>
    <lineage>
        <taxon>Bacteria</taxon>
        <taxon>Pseudomonadati</taxon>
        <taxon>Verrucomicrobiota</taxon>
        <taxon>Opitutia</taxon>
        <taxon>Opitutales</taxon>
        <taxon>Opitutaceae</taxon>
        <taxon>Horticoccus</taxon>
    </lineage>
</organism>